<gene>
    <name evidence="20" type="ordered locus">Mmc1_2955</name>
</gene>
<dbReference type="InterPro" id="IPR036890">
    <property type="entry name" value="HATPase_C_sf"/>
</dbReference>
<dbReference type="InterPro" id="IPR003661">
    <property type="entry name" value="HisK_dim/P_dom"/>
</dbReference>
<evidence type="ECO:0000256" key="2">
    <source>
        <dbReference type="ARBA" id="ARBA00004651"/>
    </source>
</evidence>
<evidence type="ECO:0000259" key="18">
    <source>
        <dbReference type="PROSITE" id="PS50110"/>
    </source>
</evidence>
<evidence type="ECO:0000256" key="10">
    <source>
        <dbReference type="ARBA" id="ARBA00022840"/>
    </source>
</evidence>
<evidence type="ECO:0000256" key="12">
    <source>
        <dbReference type="ARBA" id="ARBA00023012"/>
    </source>
</evidence>
<dbReference type="PROSITE" id="PS50894">
    <property type="entry name" value="HPT"/>
    <property type="match status" value="1"/>
</dbReference>
<dbReference type="CDD" id="cd17546">
    <property type="entry name" value="REC_hyHK_CKI1_RcsC-like"/>
    <property type="match status" value="1"/>
</dbReference>
<dbReference type="PRINTS" id="PR00344">
    <property type="entry name" value="BCTRLSENSOR"/>
</dbReference>
<dbReference type="SUPFAM" id="SSF47226">
    <property type="entry name" value="Histidine-containing phosphotransfer domain, HPT domain"/>
    <property type="match status" value="1"/>
</dbReference>
<accession>A0LBV3</accession>
<dbReference type="SMART" id="SM00387">
    <property type="entry name" value="HATPase_c"/>
    <property type="match status" value="1"/>
</dbReference>
<evidence type="ECO:0000256" key="1">
    <source>
        <dbReference type="ARBA" id="ARBA00000085"/>
    </source>
</evidence>
<dbReference type="CDD" id="cd00088">
    <property type="entry name" value="HPT"/>
    <property type="match status" value="1"/>
</dbReference>
<protein>
    <recommendedName>
        <fullName evidence="3">histidine kinase</fullName>
        <ecNumber evidence="3">2.7.13.3</ecNumber>
    </recommendedName>
</protein>
<evidence type="ECO:0000313" key="20">
    <source>
        <dbReference type="EMBL" id="ABK45446.1"/>
    </source>
</evidence>
<feature type="domain" description="Response regulatory" evidence="18">
    <location>
        <begin position="493"/>
        <end position="612"/>
    </location>
</feature>
<dbReference type="CDD" id="cd16922">
    <property type="entry name" value="HATPase_EvgS-ArcB-TorS-like"/>
    <property type="match status" value="1"/>
</dbReference>
<dbReference type="eggNOG" id="COG2205">
    <property type="taxonomic scope" value="Bacteria"/>
</dbReference>
<evidence type="ECO:0000256" key="8">
    <source>
        <dbReference type="ARBA" id="ARBA00022741"/>
    </source>
</evidence>
<comment type="subcellular location">
    <subcellularLocation>
        <location evidence="2">Cell membrane</location>
        <topology evidence="2">Multi-pass membrane protein</topology>
    </subcellularLocation>
</comment>
<evidence type="ECO:0000256" key="15">
    <source>
        <dbReference type="PROSITE-ProRule" id="PRU00169"/>
    </source>
</evidence>
<dbReference type="EMBL" id="CP000471">
    <property type="protein sequence ID" value="ABK45446.1"/>
    <property type="molecule type" value="Genomic_DNA"/>
</dbReference>
<dbReference type="Gene3D" id="3.40.50.2300">
    <property type="match status" value="1"/>
</dbReference>
<dbReference type="InterPro" id="IPR036641">
    <property type="entry name" value="HPT_dom_sf"/>
</dbReference>
<evidence type="ECO:0000313" key="21">
    <source>
        <dbReference type="Proteomes" id="UP000002586"/>
    </source>
</evidence>
<dbReference type="AlphaFoldDB" id="A0LBV3"/>
<dbReference type="Pfam" id="PF02518">
    <property type="entry name" value="HATPase_c"/>
    <property type="match status" value="1"/>
</dbReference>
<keyword evidence="13 16" id="KW-0472">Membrane</keyword>
<keyword evidence="4" id="KW-1003">Cell membrane</keyword>
<keyword evidence="7 16" id="KW-0812">Transmembrane</keyword>
<organism evidence="20 21">
    <name type="scientific">Magnetococcus marinus (strain ATCC BAA-1437 / JCM 17883 / MC-1)</name>
    <dbReference type="NCBI Taxonomy" id="156889"/>
    <lineage>
        <taxon>Bacteria</taxon>
        <taxon>Pseudomonadati</taxon>
        <taxon>Pseudomonadota</taxon>
        <taxon>Magnetococcia</taxon>
        <taxon>Magnetococcales</taxon>
        <taxon>Magnetococcaceae</taxon>
        <taxon>Magnetococcus</taxon>
    </lineage>
</organism>
<proteinExistence type="predicted"/>
<dbReference type="InterPro" id="IPR004358">
    <property type="entry name" value="Sig_transdc_His_kin-like_C"/>
</dbReference>
<comment type="catalytic activity">
    <reaction evidence="1">
        <text>ATP + protein L-histidine = ADP + protein N-phospho-L-histidine.</text>
        <dbReference type="EC" id="2.7.13.3"/>
    </reaction>
</comment>
<dbReference type="FunFam" id="1.10.287.130:FF:000004">
    <property type="entry name" value="Ethylene receptor 1"/>
    <property type="match status" value="1"/>
</dbReference>
<dbReference type="InterPro" id="IPR001789">
    <property type="entry name" value="Sig_transdc_resp-reg_receiver"/>
</dbReference>
<dbReference type="RefSeq" id="WP_011714510.1">
    <property type="nucleotide sequence ID" value="NC_008576.1"/>
</dbReference>
<reference evidence="20 21" key="2">
    <citation type="journal article" date="2012" name="Int. J. Syst. Evol. Microbiol.">
        <title>Magnetococcus marinus gen. nov., sp. nov., a marine, magnetotactic bacterium that represents a novel lineage (Magnetococcaceae fam. nov.; Magnetococcales ord. nov.) at the base of the Alphaproteobacteria.</title>
        <authorList>
            <person name="Bazylinski D.A."/>
            <person name="Williams T.J."/>
            <person name="Lefevre C.T."/>
            <person name="Berg R.J."/>
            <person name="Zhang C.L."/>
            <person name="Bowser S.S."/>
            <person name="Dean A.J."/>
            <person name="Beveridge T.J."/>
        </authorList>
    </citation>
    <scope>NUCLEOTIDE SEQUENCE [LARGE SCALE GENOMIC DNA]</scope>
    <source>
        <strain evidence="21">ATCC BAA-1437 / JCM 17883 / MC-1</strain>
    </source>
</reference>
<feature type="modified residue" description="Phosphohistidine" evidence="14">
    <location>
        <position position="698"/>
    </location>
</feature>
<dbReference type="PROSITE" id="PS50110">
    <property type="entry name" value="RESPONSE_REGULATORY"/>
    <property type="match status" value="1"/>
</dbReference>
<dbReference type="Pfam" id="PF01627">
    <property type="entry name" value="Hpt"/>
    <property type="match status" value="1"/>
</dbReference>
<dbReference type="PANTHER" id="PTHR45339:SF1">
    <property type="entry name" value="HYBRID SIGNAL TRANSDUCTION HISTIDINE KINASE J"/>
    <property type="match status" value="1"/>
</dbReference>
<evidence type="ECO:0000259" key="17">
    <source>
        <dbReference type="PROSITE" id="PS50109"/>
    </source>
</evidence>
<feature type="domain" description="Histidine kinase" evidence="17">
    <location>
        <begin position="244"/>
        <end position="465"/>
    </location>
</feature>
<dbReference type="InterPro" id="IPR008207">
    <property type="entry name" value="Sig_transdc_His_kin_Hpt_dom"/>
</dbReference>
<dbReference type="InterPro" id="IPR036097">
    <property type="entry name" value="HisK_dim/P_sf"/>
</dbReference>
<evidence type="ECO:0000256" key="4">
    <source>
        <dbReference type="ARBA" id="ARBA00022475"/>
    </source>
</evidence>
<evidence type="ECO:0000256" key="14">
    <source>
        <dbReference type="PROSITE-ProRule" id="PRU00110"/>
    </source>
</evidence>
<dbReference type="InterPro" id="IPR003594">
    <property type="entry name" value="HATPase_dom"/>
</dbReference>
<dbReference type="SUPFAM" id="SSF55874">
    <property type="entry name" value="ATPase domain of HSP90 chaperone/DNA topoisomerase II/histidine kinase"/>
    <property type="match status" value="1"/>
</dbReference>
<dbReference type="SUPFAM" id="SSF52172">
    <property type="entry name" value="CheY-like"/>
    <property type="match status" value="1"/>
</dbReference>
<dbReference type="SUPFAM" id="SSF47384">
    <property type="entry name" value="Homodimeric domain of signal transducing histidine kinase"/>
    <property type="match status" value="1"/>
</dbReference>
<dbReference type="Gene3D" id="3.30.565.10">
    <property type="entry name" value="Histidine kinase-like ATPase, C-terminal domain"/>
    <property type="match status" value="1"/>
</dbReference>
<keyword evidence="8" id="KW-0547">Nucleotide-binding</keyword>
<dbReference type="PROSITE" id="PS50109">
    <property type="entry name" value="HIS_KIN"/>
    <property type="match status" value="1"/>
</dbReference>
<dbReference type="STRING" id="156889.Mmc1_2955"/>
<dbReference type="HOGENOM" id="CLU_000445_104_15_5"/>
<feature type="modified residue" description="4-aspartylphosphate" evidence="15">
    <location>
        <position position="542"/>
    </location>
</feature>
<name>A0LBV3_MAGMM</name>
<evidence type="ECO:0000256" key="3">
    <source>
        <dbReference type="ARBA" id="ARBA00012438"/>
    </source>
</evidence>
<feature type="transmembrane region" description="Helical" evidence="16">
    <location>
        <begin position="128"/>
        <end position="147"/>
    </location>
</feature>
<keyword evidence="9 20" id="KW-0418">Kinase</keyword>
<dbReference type="SMART" id="SM00448">
    <property type="entry name" value="REC"/>
    <property type="match status" value="1"/>
</dbReference>
<sequence>MLIMLLLTRTLMGSLESNYLLAKQRQANENNIEILLASATEALENRNIIGLKKIFAQALRSQPQLLELTILNDDGKPLFSSTREQAPNTTLTHFRTPIMVQGSFQGILVGAWDLAPDLRAIDTHVNHILLLTSLLFGLITLMVIFMVHRLAIQPVDAIYNRLIKQISPPQSKPETFHAARELRRLHQTVESFSRTAASHLENARTLQESEALLKQRVERRTRELRLAKEAAEQANLAKTEFLATMSHEIRTPLNGVLGMSDLLLESDLNSYQRHHVETIHRSGRTLLRVINDILDLSRIQAGRMPLEVTAFKLRACLEDVQALFKDQARRKGLSFSINCQEELPQRLLGDATRLNQILFNLVGNALKFTERGFVRVSVQAEQVREADLLLRIQVEDSGIGISDEYKNRLFEIFSQQDSSISRRYGGSGLGLVITRKLAQIMGGKLGFSSRSGAGSTFWVTARFGRVPDTLPDHPLLPREEQQSNLLNQRFRAHILLAEDNPVNQDVARLNLERLGCRVTLVENGQQAVTVFQENRFDLVLMDCEMPIMDGYTATRTIRDLERQQGRRATPIIAVTAHALASHRNKAIATGMNDFLSKPFSTTKLIKLLATYLPPHTVIAQPDPAPPVVTQETAPSADPAHKTLDHRALDQIRALDPADPQGMLNRMIDLYFEQSAKDFKAIENGLATQNAELIRFHAHKLKSSSAQMGGQQLSLLCRTIEEQCHTFTRVEESMSQASKAQHELCAALHALRQTAPPTPPSEGEI</sequence>
<evidence type="ECO:0000256" key="13">
    <source>
        <dbReference type="ARBA" id="ARBA00023136"/>
    </source>
</evidence>
<dbReference type="GO" id="GO:0005524">
    <property type="term" value="F:ATP binding"/>
    <property type="evidence" value="ECO:0007669"/>
    <property type="project" value="UniProtKB-KW"/>
</dbReference>
<keyword evidence="10" id="KW-0067">ATP-binding</keyword>
<dbReference type="eggNOG" id="COG2198">
    <property type="taxonomic scope" value="Bacteria"/>
</dbReference>
<dbReference type="OrthoDB" id="9801651at2"/>
<reference evidence="21" key="1">
    <citation type="journal article" date="2009" name="Appl. Environ. Microbiol.">
        <title>Complete genome sequence of the chemolithoautotrophic marine magnetotactic coccus strain MC-1.</title>
        <authorList>
            <person name="Schubbe S."/>
            <person name="Williams T.J."/>
            <person name="Xie G."/>
            <person name="Kiss H.E."/>
            <person name="Brettin T.S."/>
            <person name="Martinez D."/>
            <person name="Ross C.A."/>
            <person name="Schuler D."/>
            <person name="Cox B.L."/>
            <person name="Nealson K.H."/>
            <person name="Bazylinski D.A."/>
        </authorList>
    </citation>
    <scope>NUCLEOTIDE SEQUENCE [LARGE SCALE GENOMIC DNA]</scope>
    <source>
        <strain evidence="21">ATCC BAA-1437 / JCM 17883 / MC-1</strain>
    </source>
</reference>
<keyword evidence="11 16" id="KW-1133">Transmembrane helix</keyword>
<evidence type="ECO:0000256" key="5">
    <source>
        <dbReference type="ARBA" id="ARBA00022553"/>
    </source>
</evidence>
<evidence type="ECO:0000256" key="11">
    <source>
        <dbReference type="ARBA" id="ARBA00022989"/>
    </source>
</evidence>
<dbReference type="Gene3D" id="1.10.287.130">
    <property type="match status" value="1"/>
</dbReference>
<dbReference type="GO" id="GO:0005886">
    <property type="term" value="C:plasma membrane"/>
    <property type="evidence" value="ECO:0007669"/>
    <property type="project" value="UniProtKB-SubCell"/>
</dbReference>
<dbReference type="Pfam" id="PF00072">
    <property type="entry name" value="Response_reg"/>
    <property type="match status" value="1"/>
</dbReference>
<dbReference type="GO" id="GO:0000155">
    <property type="term" value="F:phosphorelay sensor kinase activity"/>
    <property type="evidence" value="ECO:0007669"/>
    <property type="project" value="InterPro"/>
</dbReference>
<dbReference type="Proteomes" id="UP000002586">
    <property type="component" value="Chromosome"/>
</dbReference>
<dbReference type="Pfam" id="PF00512">
    <property type="entry name" value="HisKA"/>
    <property type="match status" value="1"/>
</dbReference>
<dbReference type="InterPro" id="IPR011006">
    <property type="entry name" value="CheY-like_superfamily"/>
</dbReference>
<evidence type="ECO:0000256" key="6">
    <source>
        <dbReference type="ARBA" id="ARBA00022679"/>
    </source>
</evidence>
<dbReference type="eggNOG" id="COG0784">
    <property type="taxonomic scope" value="Bacteria"/>
</dbReference>
<evidence type="ECO:0000259" key="19">
    <source>
        <dbReference type="PROSITE" id="PS50894"/>
    </source>
</evidence>
<dbReference type="Gene3D" id="1.20.120.160">
    <property type="entry name" value="HPT domain"/>
    <property type="match status" value="1"/>
</dbReference>
<evidence type="ECO:0000256" key="7">
    <source>
        <dbReference type="ARBA" id="ARBA00022692"/>
    </source>
</evidence>
<feature type="domain" description="HPt" evidence="19">
    <location>
        <begin position="659"/>
        <end position="750"/>
    </location>
</feature>
<evidence type="ECO:0000256" key="9">
    <source>
        <dbReference type="ARBA" id="ARBA00022777"/>
    </source>
</evidence>
<dbReference type="InterPro" id="IPR005467">
    <property type="entry name" value="His_kinase_dom"/>
</dbReference>
<keyword evidence="6" id="KW-0808">Transferase</keyword>
<dbReference type="EC" id="2.7.13.3" evidence="3"/>
<keyword evidence="12" id="KW-0902">Two-component regulatory system</keyword>
<keyword evidence="21" id="KW-1185">Reference proteome</keyword>
<dbReference type="CDD" id="cd00082">
    <property type="entry name" value="HisKA"/>
    <property type="match status" value="1"/>
</dbReference>
<keyword evidence="5 15" id="KW-0597">Phosphoprotein</keyword>
<dbReference type="FunFam" id="3.30.565.10:FF:000010">
    <property type="entry name" value="Sensor histidine kinase RcsC"/>
    <property type="match status" value="1"/>
</dbReference>
<dbReference type="SMART" id="SM00388">
    <property type="entry name" value="HisKA"/>
    <property type="match status" value="1"/>
</dbReference>
<dbReference type="PANTHER" id="PTHR45339">
    <property type="entry name" value="HYBRID SIGNAL TRANSDUCTION HISTIDINE KINASE J"/>
    <property type="match status" value="1"/>
</dbReference>
<dbReference type="KEGG" id="mgm:Mmc1_2955"/>
<evidence type="ECO:0000256" key="16">
    <source>
        <dbReference type="SAM" id="Phobius"/>
    </source>
</evidence>